<dbReference type="OrthoDB" id="5616307at2"/>
<dbReference type="AlphaFoldDB" id="A0A6N8F386"/>
<evidence type="ECO:0000313" key="1">
    <source>
        <dbReference type="EMBL" id="MUH71075.1"/>
    </source>
</evidence>
<dbReference type="RefSeq" id="WP_155693485.1">
    <property type="nucleotide sequence ID" value="NZ_BAAAFQ010000001.1"/>
</dbReference>
<dbReference type="EMBL" id="WOCD01000001">
    <property type="protein sequence ID" value="MUH71075.1"/>
    <property type="molecule type" value="Genomic_DNA"/>
</dbReference>
<reference evidence="1 2" key="1">
    <citation type="submission" date="2019-11" db="EMBL/GenBank/DDBJ databases">
        <title>P. haliotis isolates from Z. marina roots.</title>
        <authorList>
            <person name="Cohen M."/>
            <person name="Jospin G."/>
            <person name="Eisen J.A."/>
            <person name="Coil D.A."/>
        </authorList>
    </citation>
    <scope>NUCLEOTIDE SEQUENCE [LARGE SCALE GENOMIC DNA]</scope>
    <source>
        <strain evidence="1 2">UCD-MCMsp1aY</strain>
    </source>
</reference>
<protein>
    <submittedName>
        <fullName evidence="1">DUF1315 family protein</fullName>
    </submittedName>
</protein>
<comment type="caution">
    <text evidence="1">The sequence shown here is derived from an EMBL/GenBank/DDBJ whole genome shotgun (WGS) entry which is preliminary data.</text>
</comment>
<keyword evidence="2" id="KW-1185">Reference proteome</keyword>
<dbReference type="InterPro" id="IPR009749">
    <property type="entry name" value="DUF1315"/>
</dbReference>
<gene>
    <name evidence="1" type="ORF">GNP35_00325</name>
</gene>
<sequence length="93" mass="10746">MNLDQMLAAVTPEVYENLKYAVETGKWQNGQKLTEKQREDSLQLVMAYQSKVAKSDEHFTVGPNGEMVMKSKRELKKDFLSDMDIARFDQDDI</sequence>
<evidence type="ECO:0000313" key="2">
    <source>
        <dbReference type="Proteomes" id="UP000439994"/>
    </source>
</evidence>
<dbReference type="Proteomes" id="UP000439994">
    <property type="component" value="Unassembled WGS sequence"/>
</dbReference>
<accession>A0A6N8F386</accession>
<organism evidence="1 2">
    <name type="scientific">Psychrosphaera haliotis</name>
    <dbReference type="NCBI Taxonomy" id="555083"/>
    <lineage>
        <taxon>Bacteria</taxon>
        <taxon>Pseudomonadati</taxon>
        <taxon>Pseudomonadota</taxon>
        <taxon>Gammaproteobacteria</taxon>
        <taxon>Alteromonadales</taxon>
        <taxon>Pseudoalteromonadaceae</taxon>
        <taxon>Psychrosphaera</taxon>
    </lineage>
</organism>
<dbReference type="Pfam" id="PF07023">
    <property type="entry name" value="DUF1315"/>
    <property type="match status" value="1"/>
</dbReference>
<proteinExistence type="predicted"/>
<name>A0A6N8F386_9GAMM</name>